<name>A0AAW1RJA4_9CHLO</name>
<dbReference type="SUPFAM" id="SSF51905">
    <property type="entry name" value="FAD/NAD(P)-binding domain"/>
    <property type="match status" value="1"/>
</dbReference>
<dbReference type="InterPro" id="IPR050446">
    <property type="entry name" value="FAD-oxidoreductase/Apoptosis"/>
</dbReference>
<dbReference type="InterPro" id="IPR023753">
    <property type="entry name" value="FAD/NAD-binding_dom"/>
</dbReference>
<protein>
    <recommendedName>
        <fullName evidence="7">monodehydroascorbate reductase (NADH)</fullName>
        <ecNumber evidence="7">1.6.5.4</ecNumber>
    </recommendedName>
</protein>
<evidence type="ECO:0000256" key="2">
    <source>
        <dbReference type="ARBA" id="ARBA00006442"/>
    </source>
</evidence>
<evidence type="ECO:0000313" key="11">
    <source>
        <dbReference type="Proteomes" id="UP001445335"/>
    </source>
</evidence>
<dbReference type="PANTHER" id="PTHR43557">
    <property type="entry name" value="APOPTOSIS-INDUCING FACTOR 1"/>
    <property type="match status" value="1"/>
</dbReference>
<keyword evidence="11" id="KW-1185">Reference proteome</keyword>
<dbReference type="PRINTS" id="PR00368">
    <property type="entry name" value="FADPNR"/>
</dbReference>
<dbReference type="Pfam" id="PF21791">
    <property type="entry name" value="MDHAR3-like_C"/>
    <property type="match status" value="1"/>
</dbReference>
<dbReference type="Gene3D" id="3.50.50.60">
    <property type="entry name" value="FAD/NAD(P)-binding domain"/>
    <property type="match status" value="2"/>
</dbReference>
<accession>A0AAW1RJA4</accession>
<keyword evidence="6" id="KW-0520">NAD</keyword>
<dbReference type="PANTHER" id="PTHR43557:SF2">
    <property type="entry name" value="RIESKE DOMAIN-CONTAINING PROTEIN-RELATED"/>
    <property type="match status" value="1"/>
</dbReference>
<dbReference type="PRINTS" id="PR00411">
    <property type="entry name" value="PNDRDTASEI"/>
</dbReference>
<dbReference type="InterPro" id="IPR048618">
    <property type="entry name" value="MDHAR3-like_C"/>
</dbReference>
<dbReference type="InterPro" id="IPR016156">
    <property type="entry name" value="FAD/NAD-linked_Rdtase_dimer_sf"/>
</dbReference>
<dbReference type="AlphaFoldDB" id="A0AAW1RJA4"/>
<evidence type="ECO:0000313" key="10">
    <source>
        <dbReference type="EMBL" id="KAK9833441.1"/>
    </source>
</evidence>
<evidence type="ECO:0000259" key="8">
    <source>
        <dbReference type="Pfam" id="PF07992"/>
    </source>
</evidence>
<evidence type="ECO:0000256" key="7">
    <source>
        <dbReference type="ARBA" id="ARBA00038920"/>
    </source>
</evidence>
<dbReference type="EC" id="1.6.5.4" evidence="7"/>
<evidence type="ECO:0000256" key="4">
    <source>
        <dbReference type="ARBA" id="ARBA00022827"/>
    </source>
</evidence>
<dbReference type="InterPro" id="IPR036188">
    <property type="entry name" value="FAD/NAD-bd_sf"/>
</dbReference>
<keyword evidence="5" id="KW-0560">Oxidoreductase</keyword>
<dbReference type="GO" id="GO:0005737">
    <property type="term" value="C:cytoplasm"/>
    <property type="evidence" value="ECO:0007669"/>
    <property type="project" value="TreeGrafter"/>
</dbReference>
<evidence type="ECO:0000256" key="6">
    <source>
        <dbReference type="ARBA" id="ARBA00023027"/>
    </source>
</evidence>
<feature type="domain" description="FAD/NAD(P)-binding" evidence="8">
    <location>
        <begin position="6"/>
        <end position="321"/>
    </location>
</feature>
<organism evidence="10 11">
    <name type="scientific">Elliptochloris bilobata</name>
    <dbReference type="NCBI Taxonomy" id="381761"/>
    <lineage>
        <taxon>Eukaryota</taxon>
        <taxon>Viridiplantae</taxon>
        <taxon>Chlorophyta</taxon>
        <taxon>core chlorophytes</taxon>
        <taxon>Trebouxiophyceae</taxon>
        <taxon>Trebouxiophyceae incertae sedis</taxon>
        <taxon>Elliptochloris clade</taxon>
        <taxon>Elliptochloris</taxon>
    </lineage>
</organism>
<comment type="cofactor">
    <cofactor evidence="1">
        <name>FAD</name>
        <dbReference type="ChEBI" id="CHEBI:57692"/>
    </cofactor>
</comment>
<evidence type="ECO:0000256" key="5">
    <source>
        <dbReference type="ARBA" id="ARBA00023002"/>
    </source>
</evidence>
<sequence>MSTSAYKTVVLGGGNSAGYAAWEWIKRGGGEGLAIIGDEPVVAYERPALSKAYLFPEKPARLPGFHTTVGGGGQKQEMTWYKENNIEFRTGVHVSEADITKKQLTTADGQSITYEKLIIATGARPISLADFKTPGADLKGIYYLRNVVDADRIIAALPEAKERGGRAVIVGGGYIGLETAAGLSMNGLDVTLVFPESRVMERLFTPEIASFYEKFYEDKGIKFIKGTTVTAFEGEGDKVKTSVLKDGTKLESDIVLVGVGARPNIELFKGQLDMLEERPGGIKVDGHLRTSVPNVYAVGDVAAFPLKRYGNTTRQEHVTNCRTSAQHAVASILAPDSVDEYDYLPFFYSRVFNLSWQFYGVNEGTPIFFGSKEEGKFGTYWVKDGKVVGAFLESGSGEENAAIKKVADLRPDAPSNLESEGLAFASKL</sequence>
<dbReference type="SUPFAM" id="SSF55424">
    <property type="entry name" value="FAD/NAD-linked reductases, dimerisation (C-terminal) domain"/>
    <property type="match status" value="1"/>
</dbReference>
<proteinExistence type="inferred from homology"/>
<dbReference type="Proteomes" id="UP001445335">
    <property type="component" value="Unassembled WGS sequence"/>
</dbReference>
<feature type="domain" description="Monodehydroascorbate reductase 3-like C-terminal" evidence="9">
    <location>
        <begin position="344"/>
        <end position="425"/>
    </location>
</feature>
<evidence type="ECO:0000256" key="1">
    <source>
        <dbReference type="ARBA" id="ARBA00001974"/>
    </source>
</evidence>
<reference evidence="10 11" key="1">
    <citation type="journal article" date="2024" name="Nat. Commun.">
        <title>Phylogenomics reveals the evolutionary origins of lichenization in chlorophyte algae.</title>
        <authorList>
            <person name="Puginier C."/>
            <person name="Libourel C."/>
            <person name="Otte J."/>
            <person name="Skaloud P."/>
            <person name="Haon M."/>
            <person name="Grisel S."/>
            <person name="Petersen M."/>
            <person name="Berrin J.G."/>
            <person name="Delaux P.M."/>
            <person name="Dal Grande F."/>
            <person name="Keller J."/>
        </authorList>
    </citation>
    <scope>NUCLEOTIDE SEQUENCE [LARGE SCALE GENOMIC DNA]</scope>
    <source>
        <strain evidence="10 11">SAG 245.80</strain>
    </source>
</reference>
<keyword evidence="4" id="KW-0274">FAD</keyword>
<evidence type="ECO:0000256" key="3">
    <source>
        <dbReference type="ARBA" id="ARBA00022630"/>
    </source>
</evidence>
<dbReference type="Gene3D" id="3.30.390.30">
    <property type="match status" value="1"/>
</dbReference>
<keyword evidence="3" id="KW-0285">Flavoprotein</keyword>
<dbReference type="Pfam" id="PF07992">
    <property type="entry name" value="Pyr_redox_2"/>
    <property type="match status" value="1"/>
</dbReference>
<comment type="caution">
    <text evidence="10">The sequence shown here is derived from an EMBL/GenBank/DDBJ whole genome shotgun (WGS) entry which is preliminary data.</text>
</comment>
<dbReference type="EMBL" id="JALJOU010000036">
    <property type="protein sequence ID" value="KAK9833441.1"/>
    <property type="molecule type" value="Genomic_DNA"/>
</dbReference>
<comment type="similarity">
    <text evidence="2">Belongs to the FAD-dependent oxidoreductase family.</text>
</comment>
<evidence type="ECO:0000259" key="9">
    <source>
        <dbReference type="Pfam" id="PF21791"/>
    </source>
</evidence>
<dbReference type="GO" id="GO:0016656">
    <property type="term" value="F:monodehydroascorbate reductase (NADH) activity"/>
    <property type="evidence" value="ECO:0007669"/>
    <property type="project" value="UniProtKB-EC"/>
</dbReference>
<gene>
    <name evidence="10" type="ORF">WJX81_005619</name>
</gene>